<dbReference type="SUPFAM" id="SSF53681">
    <property type="entry name" value="Aspartate/glutamate racemase"/>
    <property type="match status" value="2"/>
</dbReference>
<dbReference type="InterPro" id="IPR004380">
    <property type="entry name" value="Asp_race"/>
</dbReference>
<gene>
    <name evidence="3" type="ORF">PYS61_03435</name>
</gene>
<keyword evidence="2 3" id="KW-0413">Isomerase</keyword>
<evidence type="ECO:0000313" key="4">
    <source>
        <dbReference type="Proteomes" id="UP001220478"/>
    </source>
</evidence>
<organism evidence="3 4">
    <name type="scientific">Amygdalobacter indicium</name>
    <dbReference type="NCBI Taxonomy" id="3029272"/>
    <lineage>
        <taxon>Bacteria</taxon>
        <taxon>Bacillati</taxon>
        <taxon>Bacillota</taxon>
        <taxon>Clostridia</taxon>
        <taxon>Eubacteriales</taxon>
        <taxon>Oscillospiraceae</taxon>
        <taxon>Amygdalobacter</taxon>
    </lineage>
</organism>
<dbReference type="Gene3D" id="3.40.50.1860">
    <property type="match status" value="2"/>
</dbReference>
<dbReference type="InterPro" id="IPR001920">
    <property type="entry name" value="Asp/Glu_race"/>
</dbReference>
<keyword evidence="4" id="KW-1185">Reference proteome</keyword>
<dbReference type="EMBL" id="CP118868">
    <property type="protein sequence ID" value="WEG35012.1"/>
    <property type="molecule type" value="Genomic_DNA"/>
</dbReference>
<dbReference type="GO" id="GO:0016853">
    <property type="term" value="F:isomerase activity"/>
    <property type="evidence" value="ECO:0007669"/>
    <property type="project" value="UniProtKB-KW"/>
</dbReference>
<dbReference type="Pfam" id="PF01177">
    <property type="entry name" value="Asp_Glu_race"/>
    <property type="match status" value="1"/>
</dbReference>
<comment type="similarity">
    <text evidence="1">Belongs to the aspartate/glutamate racemases family.</text>
</comment>
<sequence length="263" mass="29424">MQALTSSESGRVTIMDATGKRPRLGVLGGMGPLATAVFYNRLVDEAKLTARKDQDHPDVLIWSDCSLPDRTEVILHGDDGSLLKQCERDFALLKQAGCDYICFPCNTLHYFMPQLEQLTDLPILNMVELALKSVRKLHPSAEKLQIFATEGTRQGKLYERYAKRYGFEIVPVPDPLQQEIMGFIYDLKNSGCVDFPLLSQRIIEAREQGVDYVILACTELSCMTLNAKAACLVYDAMDALISRCLELVMPGQNKLENKGRNSL</sequence>
<evidence type="ECO:0000256" key="1">
    <source>
        <dbReference type="ARBA" id="ARBA00007847"/>
    </source>
</evidence>
<dbReference type="RefSeq" id="WP_315571045.1">
    <property type="nucleotide sequence ID" value="NZ_CP118868.1"/>
</dbReference>
<protein>
    <submittedName>
        <fullName evidence="3">Amino acid racemase</fullName>
        <ecNumber evidence="3">5.1.1.-</ecNumber>
    </submittedName>
</protein>
<dbReference type="EC" id="5.1.1.-" evidence="3"/>
<proteinExistence type="inferred from homology"/>
<dbReference type="InterPro" id="IPR015942">
    <property type="entry name" value="Asp/Glu/hydantoin_racemase"/>
</dbReference>
<name>A0ABY8C6D9_9FIRM</name>
<dbReference type="NCBIfam" id="TIGR00035">
    <property type="entry name" value="asp_race"/>
    <property type="match status" value="1"/>
</dbReference>
<dbReference type="PANTHER" id="PTHR21198:SF7">
    <property type="entry name" value="ASPARTATE-GLUTAMATE RACEMASE FAMILY"/>
    <property type="match status" value="1"/>
</dbReference>
<accession>A0ABY8C6D9</accession>
<reference evidence="3 4" key="1">
    <citation type="submission" date="2023-02" db="EMBL/GenBank/DDBJ databases">
        <title>Novel Oscillospiraceae bacterial genomes.</title>
        <authorList>
            <person name="Srinivasan S."/>
            <person name="Austin M.N."/>
            <person name="Fiedler T.L."/>
            <person name="Strenk S.M."/>
            <person name="Agnew K.J."/>
            <person name="Nagana Gowda G.A."/>
            <person name="Raftery D."/>
            <person name="Beamer M.A."/>
            <person name="Achilles S.L."/>
            <person name="Wiesenfeld H.C."/>
            <person name="Fredricks D.N."/>
            <person name="Hillier S.L."/>
        </authorList>
    </citation>
    <scope>NUCLEOTIDE SEQUENCE [LARGE SCALE GENOMIC DNA]</scope>
    <source>
        <strain evidence="3 4">CHIC02 1186E3-8</strain>
    </source>
</reference>
<evidence type="ECO:0000313" key="3">
    <source>
        <dbReference type="EMBL" id="WEG35012.1"/>
    </source>
</evidence>
<dbReference type="Proteomes" id="UP001220478">
    <property type="component" value="Chromosome"/>
</dbReference>
<dbReference type="PANTHER" id="PTHR21198">
    <property type="entry name" value="GLUTAMATE RACEMASE"/>
    <property type="match status" value="1"/>
</dbReference>
<evidence type="ECO:0000256" key="2">
    <source>
        <dbReference type="ARBA" id="ARBA00023235"/>
    </source>
</evidence>